<dbReference type="Gene3D" id="3.40.50.300">
    <property type="entry name" value="P-loop containing nucleotide triphosphate hydrolases"/>
    <property type="match status" value="1"/>
</dbReference>
<dbReference type="OrthoDB" id="88903at2"/>
<proteinExistence type="predicted"/>
<protein>
    <submittedName>
        <fullName evidence="2">NTPase</fullName>
    </submittedName>
</protein>
<evidence type="ECO:0000313" key="2">
    <source>
        <dbReference type="EMBL" id="AWI78858.1"/>
    </source>
</evidence>
<dbReference type="SUPFAM" id="SSF52540">
    <property type="entry name" value="P-loop containing nucleoside triphosphate hydrolases"/>
    <property type="match status" value="1"/>
</dbReference>
<name>A0A2U8GZF3_9RHOO</name>
<organism evidence="2 3">
    <name type="scientific">Parazoarcus communis</name>
    <dbReference type="NCBI Taxonomy" id="41977"/>
    <lineage>
        <taxon>Bacteria</taxon>
        <taxon>Pseudomonadati</taxon>
        <taxon>Pseudomonadota</taxon>
        <taxon>Betaproteobacteria</taxon>
        <taxon>Rhodocyclales</taxon>
        <taxon>Zoogloeaceae</taxon>
        <taxon>Parazoarcus</taxon>
    </lineage>
</organism>
<dbReference type="RefSeq" id="WP_108971790.1">
    <property type="nucleotide sequence ID" value="NZ_CP022188.1"/>
</dbReference>
<dbReference type="PANTHER" id="PTHR22674:SF6">
    <property type="entry name" value="NTPASE KAP FAMILY P-LOOP DOMAIN-CONTAINING PROTEIN 1"/>
    <property type="match status" value="1"/>
</dbReference>
<sequence length="713" mass="79065">MTALSADRPSSNPQDDLFGHAPFAESLANSICRYPGNDGLVLALYGPWGSGKSTVLSYVGHFLEQRPEAEQPVIVTFNPWWFSGQENLARAFLGQLQAVLPAKNTKFKKLGDLLGNFAEGVGGLIDLSGMTGGAGSKIGKLIGMITKRKPKDVPALKSEISQILRDAQTRILVIIDDIDRLTPEETRQLFTVIKALADFPNVVYLLAFDREVAAQAIEQQSGMPGERYLEKIIQVPFELPPVDRVALRAALFKRLDEILGDTPDGLFDQSYWTNAFHDGIDPLIQVPRDVVRFTNTLAVTYPAVRGEVNPVDFIALEALRVFQPSLYDVIRTNQDKFSGHSRDNRYDGDQKAIAAFHEQWAQALPESLRSSTKALLERIFPKIGQMGYGADWLTQWRRSLRACHPDVFPTYFRMTVPPGAVRRSEMLTLLSLAETPAALGDALVQATSEKRPDGLSKARALLERLMDHVEEDIPDEHIPVVIGVLFDVGDSLVLDSDERGSFDFGNESRVTRVVYHLLKRVDRTQRHDLLKTAIDQGRSLGVQRYLIAALSDEVKKESEGGEEALVDTATLDDLKVCWLNGLKTKLSQSELLAHSQLARLLAAWCLWGDKAEAKAWCEAATSKNDGLLTFLTKFCSHTRSQTVGDWAVRLQPRLNPAWLGQYIDTTACAQRLIDLRQAGAIPNTAIEAVDQFLKEFEMLKAGKNPDGVGAFDD</sequence>
<dbReference type="SMART" id="SM00382">
    <property type="entry name" value="AAA"/>
    <property type="match status" value="1"/>
</dbReference>
<dbReference type="PANTHER" id="PTHR22674">
    <property type="entry name" value="NTPASE, KAP FAMILY P-LOOP DOMAIN-CONTAINING 1"/>
    <property type="match status" value="1"/>
</dbReference>
<reference evidence="2 3" key="1">
    <citation type="submission" date="2017-06" db="EMBL/GenBank/DDBJ databases">
        <title>Azoarcus sp. TSNA42 complete genome sequence.</title>
        <authorList>
            <person name="Woo J.-H."/>
            <person name="Kim H.-S."/>
        </authorList>
    </citation>
    <scope>NUCLEOTIDE SEQUENCE [LARGE SCALE GENOMIC DNA]</scope>
    <source>
        <strain evidence="2 3">TSNA42</strain>
    </source>
</reference>
<gene>
    <name evidence="2" type="ORF">CEW87_05490</name>
</gene>
<accession>A0A2U8GZF3</accession>
<dbReference type="InterPro" id="IPR027417">
    <property type="entry name" value="P-loop_NTPase"/>
</dbReference>
<evidence type="ECO:0000259" key="1">
    <source>
        <dbReference type="SMART" id="SM00382"/>
    </source>
</evidence>
<dbReference type="AlphaFoldDB" id="A0A2U8GZF3"/>
<feature type="domain" description="AAA+ ATPase" evidence="1">
    <location>
        <begin position="38"/>
        <end position="218"/>
    </location>
</feature>
<dbReference type="InterPro" id="IPR003593">
    <property type="entry name" value="AAA+_ATPase"/>
</dbReference>
<dbReference type="Proteomes" id="UP000244902">
    <property type="component" value="Chromosome"/>
</dbReference>
<evidence type="ECO:0000313" key="3">
    <source>
        <dbReference type="Proteomes" id="UP000244902"/>
    </source>
</evidence>
<dbReference type="Pfam" id="PF07693">
    <property type="entry name" value="KAP_NTPase"/>
    <property type="match status" value="1"/>
</dbReference>
<dbReference type="InterPro" id="IPR052754">
    <property type="entry name" value="NTPase_KAP_P-loop"/>
</dbReference>
<dbReference type="InterPro" id="IPR011646">
    <property type="entry name" value="KAP_P-loop"/>
</dbReference>
<dbReference type="EMBL" id="CP022188">
    <property type="protein sequence ID" value="AWI78858.1"/>
    <property type="molecule type" value="Genomic_DNA"/>
</dbReference>